<evidence type="ECO:0000256" key="1">
    <source>
        <dbReference type="ARBA" id="ARBA00006594"/>
    </source>
</evidence>
<proteinExistence type="inferred from homology"/>
<dbReference type="EMBL" id="AJTZ01000005">
    <property type="protein sequence ID" value="EJN93602.1"/>
    <property type="molecule type" value="Genomic_DNA"/>
</dbReference>
<reference evidence="7 8" key="1">
    <citation type="submission" date="2009-12" db="EMBL/GenBank/DDBJ databases">
        <authorList>
            <person name="Lefebure T."/>
            <person name="Cornejo O.E."/>
            <person name="Pavinski Bitar P.D."/>
            <person name="Lang P."/>
            <person name="Stanhope M.J."/>
        </authorList>
    </citation>
    <scope>NUCLEOTIDE SEQUENCE [LARGE SCALE GENOMIC DNA]</scope>
    <source>
        <strain evidence="7 8">FA-1</strain>
    </source>
</reference>
<dbReference type="Proteomes" id="UP000007815">
    <property type="component" value="Unassembled WGS sequence"/>
</dbReference>
<dbReference type="InterPro" id="IPR002052">
    <property type="entry name" value="DNA_methylase_N6_adenine_CS"/>
</dbReference>
<evidence type="ECO:0000313" key="7">
    <source>
        <dbReference type="EMBL" id="EJN93602.1"/>
    </source>
</evidence>
<dbReference type="Gene3D" id="3.40.50.150">
    <property type="entry name" value="Vaccinia Virus protein VP39"/>
    <property type="match status" value="1"/>
</dbReference>
<accession>A0ABN0GT63</accession>
<evidence type="ECO:0000313" key="8">
    <source>
        <dbReference type="Proteomes" id="UP000007815"/>
    </source>
</evidence>
<evidence type="ECO:0000256" key="3">
    <source>
        <dbReference type="ARBA" id="ARBA00022679"/>
    </source>
</evidence>
<organism evidence="7 8">
    <name type="scientific">Streptococcus ratti FA-1 = DSM 20564</name>
    <dbReference type="NCBI Taxonomy" id="699248"/>
    <lineage>
        <taxon>Bacteria</taxon>
        <taxon>Bacillati</taxon>
        <taxon>Bacillota</taxon>
        <taxon>Bacilli</taxon>
        <taxon>Lactobacillales</taxon>
        <taxon>Streptococcaceae</taxon>
        <taxon>Streptococcus</taxon>
    </lineage>
</organism>
<dbReference type="SUPFAM" id="SSF53335">
    <property type="entry name" value="S-adenosyl-L-methionine-dependent methyltransferases"/>
    <property type="match status" value="1"/>
</dbReference>
<evidence type="ECO:0000256" key="4">
    <source>
        <dbReference type="ARBA" id="ARBA00022691"/>
    </source>
</evidence>
<dbReference type="InterPro" id="IPR002295">
    <property type="entry name" value="N4/N6-MTase_EcoPI_Mod-like"/>
</dbReference>
<evidence type="ECO:0000256" key="5">
    <source>
        <dbReference type="ARBA" id="ARBA00022747"/>
    </source>
</evidence>
<evidence type="ECO:0000256" key="2">
    <source>
        <dbReference type="ARBA" id="ARBA00022603"/>
    </source>
</evidence>
<keyword evidence="5" id="KW-0680">Restriction system</keyword>
<feature type="domain" description="DNA methylase N-4/N-6" evidence="6">
    <location>
        <begin position="112"/>
        <end position="364"/>
    </location>
</feature>
<keyword evidence="3" id="KW-0808">Transferase</keyword>
<dbReference type="InterPro" id="IPR002941">
    <property type="entry name" value="DNA_methylase_N4/N6"/>
</dbReference>
<gene>
    <name evidence="7" type="ORF">SRA_03671</name>
</gene>
<sequence length="638" mass="73539">MDNIRQKQLLELLAQAQEEVMNGNEVSTEFARVLFPPSRKEYELTYYGKESEQAIISQTFAAPLQENRRFGKVTENGWLNKIIFGDNLQVLKTLVEMKHRGELKNADGTDGVRLIYIDPPFATKQDFSNKDAKAYSDKLAGAEFLEWLRKRLILLRELLSDDGSIYIHLDWHKAHYIKVLMDEIFGEGNFKNEIIWHYQTYQGQVKTYFPRKHDNIFVYGKTKTTVFKLLKDNKPEGTIDAERWKDYYTDGWRIKGNNYPKDDSRFNGYLERFKKKYGREPKDDDIVYVNKGKTVDDVWDIKAVDPKNKNEKVDYPTQKPEELLERVVEASSNKGDLVLDCFGGSGTTAAVAEKLDRRWITVDAGILSIYTIQKRILEIENHEGFAVYDAGLYDNDKLNAFDNTQWKQFAMALYNVQPSYQTIKGFPFDGIKDGSLVKVYSPNELEVWGAKISEGTLEQIYSRLGSAAPSEIFIIAPQGKFTFAVDEFDKDGQWSTIFNILRVPYSMYQKFTENFVGTVQADGTDSVNAAVDAYGFDFKRKPKVDFKVDGERLTINSFESFSRLKGKDNINGFEAFSMLLIDLSYDGEAFNMDRVYYHNDFDEEQSIAFNENDVDGQAMYIFIDKFGNEFITTRGEMA</sequence>
<dbReference type="PRINTS" id="PR00506">
    <property type="entry name" value="D21N6MTFRASE"/>
</dbReference>
<dbReference type="InterPro" id="IPR029063">
    <property type="entry name" value="SAM-dependent_MTases_sf"/>
</dbReference>
<dbReference type="RefSeq" id="WP_003087698.1">
    <property type="nucleotide sequence ID" value="NZ_AJTZ01000005.1"/>
</dbReference>
<keyword evidence="4" id="KW-0949">S-adenosyl-L-methionine</keyword>
<keyword evidence="2" id="KW-0489">Methyltransferase</keyword>
<protein>
    <submittedName>
        <fullName evidence="7">Site-specific DNA-methyltransferase</fullName>
    </submittedName>
</protein>
<dbReference type="PROSITE" id="PS00092">
    <property type="entry name" value="N6_MTASE"/>
    <property type="match status" value="1"/>
</dbReference>
<keyword evidence="8" id="KW-1185">Reference proteome</keyword>
<dbReference type="Pfam" id="PF01555">
    <property type="entry name" value="N6_N4_Mtase"/>
    <property type="match status" value="1"/>
</dbReference>
<evidence type="ECO:0000259" key="6">
    <source>
        <dbReference type="Pfam" id="PF01555"/>
    </source>
</evidence>
<comment type="similarity">
    <text evidence="1">Belongs to the N(4)/N(6)-methyltransferase family.</text>
</comment>
<name>A0ABN0GT63_STRRT</name>
<comment type="caution">
    <text evidence="7">The sequence shown here is derived from an EMBL/GenBank/DDBJ whole genome shotgun (WGS) entry which is preliminary data.</text>
</comment>